<gene>
    <name evidence="5" type="primary">SEF5</name>
    <name evidence="6" type="synonym">phV9</name>
    <name evidence="6" type="ORF">VOLCADRAFT_75691</name>
</gene>
<feature type="domain" description="Pherophorin" evidence="4">
    <location>
        <begin position="443"/>
        <end position="599"/>
    </location>
</feature>
<dbReference type="PRINTS" id="PR01217">
    <property type="entry name" value="PRICHEXTENSN"/>
</dbReference>
<evidence type="ECO:0000256" key="1">
    <source>
        <dbReference type="ARBA" id="ARBA00022581"/>
    </source>
</evidence>
<keyword evidence="3" id="KW-0732">Signal</keyword>
<dbReference type="PANTHER" id="PTHR13037">
    <property type="entry name" value="FORMIN"/>
    <property type="match status" value="1"/>
</dbReference>
<dbReference type="InParanoid" id="Q852P0"/>
<dbReference type="EMBL" id="AB104494">
    <property type="protein sequence ID" value="BAC57890.1"/>
    <property type="molecule type" value="mRNA"/>
</dbReference>
<accession>D8U3R0</accession>
<evidence type="ECO:0000256" key="3">
    <source>
        <dbReference type="SAM" id="SignalP"/>
    </source>
</evidence>
<protein>
    <submittedName>
        <fullName evidence="5 6">Pherophorin</fullName>
    </submittedName>
</protein>
<feature type="region of interest" description="Disordered" evidence="2">
    <location>
        <begin position="205"/>
        <end position="286"/>
    </location>
</feature>
<reference evidence="6 7" key="2">
    <citation type="journal article" date="2010" name="Science">
        <title>Genomic analysis of organismal complexity in the multicellular green alga Volvox carteri.</title>
        <authorList>
            <person name="Prochnik S.E."/>
            <person name="Umen J."/>
            <person name="Nedelcu A.M."/>
            <person name="Hallmann A."/>
            <person name="Miller S.M."/>
            <person name="Nishii I."/>
            <person name="Ferris P."/>
            <person name="Kuo A."/>
            <person name="Mitros T."/>
            <person name="Fritz-Laylin L.K."/>
            <person name="Hellsten U."/>
            <person name="Chapman J."/>
            <person name="Simakov O."/>
            <person name="Rensing S.A."/>
            <person name="Terry A."/>
            <person name="Pangilinan J."/>
            <person name="Kapitonov V."/>
            <person name="Jurka J."/>
            <person name="Salamov A."/>
            <person name="Shapiro H."/>
            <person name="Schmutz J."/>
            <person name="Grimwood J."/>
            <person name="Lindquist E."/>
            <person name="Lucas S."/>
            <person name="Grigoriev I.V."/>
            <person name="Schmitt R."/>
            <person name="Kirk D."/>
            <person name="Rokhsar D.S."/>
        </authorList>
    </citation>
    <scope>NUCLEOTIDE SEQUENCE [LARGE SCALE GENOMIC DNA]</scope>
    <source>
        <strain evidence="6">Eve</strain>
        <strain evidence="7">f. Nagariensis / Eve</strain>
    </source>
</reference>
<dbReference type="Pfam" id="PF12499">
    <property type="entry name" value="DUF3707"/>
    <property type="match status" value="2"/>
</dbReference>
<dbReference type="InterPro" id="IPR024616">
    <property type="entry name" value="Pherophorin"/>
</dbReference>
<feature type="signal peptide" evidence="3">
    <location>
        <begin position="1"/>
        <end position="24"/>
    </location>
</feature>
<feature type="chain" id="PRO_5007712382" evidence="3">
    <location>
        <begin position="25"/>
        <end position="606"/>
    </location>
</feature>
<keyword evidence="7" id="KW-1185">Reference proteome</keyword>
<sequence>MEKRIIHFLFLSTLAVGWAIGADAQEYDYDPSRVQTGTTPDFPYRKCNTTNGPYRLNPVWRFVANRIYCFTIQVKLDPLSCSGPCCNADLHKIEFNVSSSCLVAGASVIASVNGRKTMIAPAFDRPATGPPGSAVLRITNLGLTTETAQNAELCLVLRTNRGGQGCTTLQQLCTSAGLPAGTCTVATYDAACDCCPQNIVVEPQPPPPPPPPPPPSPPPPPPPPPPPSPPPPPPPPPPPSPPPPPPPPPPPSPPPPPPPPSPSPPPPPPSPSPPPPPPPPSPPPAPPPFVPGFFDCELCFAAELTPPTDSAPYRFDNATCTAFQTAVSEDMNSILQNFNVTIKSPYPNSTSCTGTQAIVCGKFLKGDLALLEQTVRSEIYQKVVKWLAIITGEGECKPQLSGYEVTVKTLPGASPACIDVEAAVLCLIYDPPPPPPPLPPLPFPNCTCNTTQNIMPYKLSPTWYTTNSSRSYASEYCFTLSVLPPELVVPSTCMSKNDTLAKLEWYIDERMRPAVKGFTLYPAVGPSRTVSPSWGATGVQTLKVNLNWNATMANGGKVCIAVAKPYRLEDLCLGPRGTASIGKCYASIFNRDSSDYCCPTYLTSPQ</sequence>
<accession>Q852P0</accession>
<dbReference type="eggNOG" id="ENOG502QQEE">
    <property type="taxonomic scope" value="Eukaryota"/>
</dbReference>
<organism evidence="5">
    <name type="scientific">Volvox carteri f. nagariensis</name>
    <dbReference type="NCBI Taxonomy" id="3068"/>
    <lineage>
        <taxon>Eukaryota</taxon>
        <taxon>Viridiplantae</taxon>
        <taxon>Chlorophyta</taxon>
        <taxon>core chlorophytes</taxon>
        <taxon>Chlorophyceae</taxon>
        <taxon>CS clade</taxon>
        <taxon>Chlamydomonadales</taxon>
        <taxon>Volvocaceae</taxon>
        <taxon>Volvox</taxon>
    </lineage>
</organism>
<evidence type="ECO:0000256" key="2">
    <source>
        <dbReference type="SAM" id="MobiDB-lite"/>
    </source>
</evidence>
<evidence type="ECO:0000313" key="7">
    <source>
        <dbReference type="Proteomes" id="UP000001058"/>
    </source>
</evidence>
<dbReference type="EMBL" id="GL378356">
    <property type="protein sequence ID" value="EFJ45689.1"/>
    <property type="molecule type" value="Genomic_DNA"/>
</dbReference>
<reference evidence="5" key="1">
    <citation type="submission" date="2003-02" db="EMBL/GenBank/DDBJ databases">
        <title>Genes specifically expressed in sexually differentiated female spheroids of Volvox carteri.</title>
        <authorList>
            <person name="Aono N."/>
            <person name="Inoue T."/>
            <person name="Shiraishi H."/>
        </authorList>
    </citation>
    <scope>NUCLEOTIDE SEQUENCE</scope>
    <source>
        <strain evidence="5">HK10</strain>
    </source>
</reference>
<evidence type="ECO:0000313" key="6">
    <source>
        <dbReference type="EMBL" id="EFJ45689.1"/>
    </source>
</evidence>
<dbReference type="PANTHER" id="PTHR13037:SF24">
    <property type="entry name" value="POLYCOMB PROTEIN PCL-RELATED"/>
    <property type="match status" value="1"/>
</dbReference>
<name>Q852P0_VOLCA</name>
<proteinExistence type="evidence at transcript level"/>
<evidence type="ECO:0000313" key="5">
    <source>
        <dbReference type="EMBL" id="BAC57890.1"/>
    </source>
</evidence>
<keyword evidence="1" id="KW-0945">Host-virus interaction</keyword>
<dbReference type="AlphaFoldDB" id="Q852P0"/>
<dbReference type="KEGG" id="vcn:VOLCADRAFT_75691"/>
<evidence type="ECO:0000259" key="4">
    <source>
        <dbReference type="Pfam" id="PF12499"/>
    </source>
</evidence>
<feature type="domain" description="Pherophorin" evidence="4">
    <location>
        <begin position="42"/>
        <end position="196"/>
    </location>
</feature>
<dbReference type="GeneID" id="9622322"/>
<dbReference type="RefSeq" id="XP_002953379.1">
    <property type="nucleotide sequence ID" value="XM_002953333.1"/>
</dbReference>
<dbReference type="Proteomes" id="UP000001058">
    <property type="component" value="Unassembled WGS sequence"/>
</dbReference>